<accession>A0ABT7H2H0</accession>
<dbReference type="InterPro" id="IPR042003">
    <property type="entry name" value="Sortase_E"/>
</dbReference>
<evidence type="ECO:0000313" key="5">
    <source>
        <dbReference type="Proteomes" id="UP001223390"/>
    </source>
</evidence>
<keyword evidence="3" id="KW-0472">Membrane</keyword>
<feature type="region of interest" description="Disordered" evidence="2">
    <location>
        <begin position="71"/>
        <end position="136"/>
    </location>
</feature>
<evidence type="ECO:0000256" key="2">
    <source>
        <dbReference type="SAM" id="MobiDB-lite"/>
    </source>
</evidence>
<feature type="compositionally biased region" description="Low complexity" evidence="2">
    <location>
        <begin position="88"/>
        <end position="135"/>
    </location>
</feature>
<dbReference type="EMBL" id="JASITI010000055">
    <property type="protein sequence ID" value="MDK9500092.1"/>
    <property type="molecule type" value="Genomic_DNA"/>
</dbReference>
<evidence type="ECO:0000256" key="1">
    <source>
        <dbReference type="ARBA" id="ARBA00022801"/>
    </source>
</evidence>
<keyword evidence="3" id="KW-1133">Transmembrane helix</keyword>
<dbReference type="InterPro" id="IPR023365">
    <property type="entry name" value="Sortase_dom-sf"/>
</dbReference>
<name>A0ABT7H2H0_9ACTN</name>
<feature type="transmembrane region" description="Helical" evidence="3">
    <location>
        <begin position="27"/>
        <end position="47"/>
    </location>
</feature>
<evidence type="ECO:0000313" key="4">
    <source>
        <dbReference type="EMBL" id="MDK9500092.1"/>
    </source>
</evidence>
<gene>
    <name evidence="4" type="ORF">QEZ40_005715</name>
</gene>
<dbReference type="NCBIfam" id="TIGR01076">
    <property type="entry name" value="sortase_fam"/>
    <property type="match status" value="1"/>
</dbReference>
<proteinExistence type="predicted"/>
<dbReference type="RefSeq" id="WP_285345785.1">
    <property type="nucleotide sequence ID" value="NZ_JASITI010000055.1"/>
</dbReference>
<organism evidence="4 5">
    <name type="scientific">Streptomyces katrae</name>
    <dbReference type="NCBI Taxonomy" id="68223"/>
    <lineage>
        <taxon>Bacteria</taxon>
        <taxon>Bacillati</taxon>
        <taxon>Actinomycetota</taxon>
        <taxon>Actinomycetes</taxon>
        <taxon>Kitasatosporales</taxon>
        <taxon>Streptomycetaceae</taxon>
        <taxon>Streptomyces</taxon>
    </lineage>
</organism>
<dbReference type="Gene3D" id="2.40.260.10">
    <property type="entry name" value="Sortase"/>
    <property type="match status" value="1"/>
</dbReference>
<evidence type="ECO:0000256" key="3">
    <source>
        <dbReference type="SAM" id="Phobius"/>
    </source>
</evidence>
<dbReference type="InterPro" id="IPR005754">
    <property type="entry name" value="Sortase"/>
</dbReference>
<reference evidence="4 5" key="1">
    <citation type="submission" date="2023-05" db="EMBL/GenBank/DDBJ databases">
        <title>Sequencing and Assembly of Streptomyces sp. NP73.</title>
        <authorList>
            <person name="Konwar A.N."/>
            <person name="Saikia K."/>
            <person name="Thakur D."/>
        </authorList>
    </citation>
    <scope>NUCLEOTIDE SEQUENCE [LARGE SCALE GENOMIC DNA]</scope>
    <source>
        <strain evidence="4 5">NP73</strain>
    </source>
</reference>
<dbReference type="CDD" id="cd05830">
    <property type="entry name" value="Sortase_E"/>
    <property type="match status" value="1"/>
</dbReference>
<dbReference type="InterPro" id="IPR053465">
    <property type="entry name" value="Sortase_Class_E"/>
</dbReference>
<dbReference type="NCBIfam" id="NF033747">
    <property type="entry name" value="class_E_sortase"/>
    <property type="match status" value="1"/>
</dbReference>
<keyword evidence="5" id="KW-1185">Reference proteome</keyword>
<comment type="caution">
    <text evidence="4">The sequence shown here is derived from an EMBL/GenBank/DDBJ whole genome shotgun (WGS) entry which is preliminary data.</text>
</comment>
<keyword evidence="1" id="KW-0378">Hydrolase</keyword>
<dbReference type="SUPFAM" id="SSF63817">
    <property type="entry name" value="Sortase"/>
    <property type="match status" value="1"/>
</dbReference>
<dbReference type="Proteomes" id="UP001223390">
    <property type="component" value="Unassembled WGS sequence"/>
</dbReference>
<sequence>MPAVRDRVRVVVQRGGRPVGRAGLVRLLWVGGEVLTTVGVVVALLVVHQVWWTNRQAAAAAREQVQVLEEGWGEGEGGERSGDGAEAGGASEAPSGDGDPVVVEGGSGGPPASRAPERGGAASPSPGKPAAGKAPVRVPARDEAYAVLRIPRLGLAVPVAEGVDKRAVLDKGYAGHYPGTAQPGAEGNFALAGHRNTHGEPFRYLNRLREGDEVFVDVRGRRYVYVVGKVLAETSPGDVGVIGAVPRSGVRPGYGYEVAGSYITLTTCTPEYTSKYRLVVWGTLKTVVGAER</sequence>
<protein>
    <submittedName>
        <fullName evidence="4">Class E sortase</fullName>
    </submittedName>
</protein>
<dbReference type="Pfam" id="PF04203">
    <property type="entry name" value="Sortase"/>
    <property type="match status" value="1"/>
</dbReference>
<keyword evidence="3" id="KW-0812">Transmembrane</keyword>